<dbReference type="Proteomes" id="UP000474777">
    <property type="component" value="Unassembled WGS sequence"/>
</dbReference>
<protein>
    <recommendedName>
        <fullName evidence="3">STAS/SEC14 domain-containing protein</fullName>
    </recommendedName>
</protein>
<comment type="caution">
    <text evidence="1">The sequence shown here is derived from an EMBL/GenBank/DDBJ whole genome shotgun (WGS) entry which is preliminary data.</text>
</comment>
<name>A0A6B3LXE7_9BACT</name>
<dbReference type="EMBL" id="JAAGWD010000005">
    <property type="protein sequence ID" value="NEM98488.1"/>
    <property type="molecule type" value="Genomic_DNA"/>
</dbReference>
<organism evidence="1 2">
    <name type="scientific">Pontibacter burrus</name>
    <dbReference type="NCBI Taxonomy" id="2704466"/>
    <lineage>
        <taxon>Bacteria</taxon>
        <taxon>Pseudomonadati</taxon>
        <taxon>Bacteroidota</taxon>
        <taxon>Cytophagia</taxon>
        <taxon>Cytophagales</taxon>
        <taxon>Hymenobacteraceae</taxon>
        <taxon>Pontibacter</taxon>
    </lineage>
</organism>
<reference evidence="1 2" key="1">
    <citation type="submission" date="2020-02" db="EMBL/GenBank/DDBJ databases">
        <authorList>
            <person name="Kim M.K."/>
        </authorList>
    </citation>
    <scope>NUCLEOTIDE SEQUENCE [LARGE SCALE GENOMIC DNA]</scope>
    <source>
        <strain evidence="1 2">BT327</strain>
    </source>
</reference>
<keyword evidence="2" id="KW-1185">Reference proteome</keyword>
<evidence type="ECO:0000313" key="1">
    <source>
        <dbReference type="EMBL" id="NEM98488.1"/>
    </source>
</evidence>
<sequence>METNPQTEQQFKGRGLPNVNERYLQLELVPALKLNYNAVTKLFEAIWQRPVSNQEYRQLVRYTGLCIAILRAEYILFDFTKLGVPSAEVQKSTTEFLKQALQNITFKRSAQVLATNNSQLHVHNYITQDNTELLPDVQVFGSYTEAKTWLTETIAADCTSNDIQIPLHSSLKALRKIAAATPELAVAVKTPEPAKEIRCSTDFMEVTVNPQQSLICLRWTRKVQSRELRYGVLKACRALIEHEAKLGLVNNQRMGILTLQDQTWLAQKFAELLSRSKLQYLAVVSSPDVMQQLASETVNERIRRSYDSHVSEYFLSETEALDWLTISSSQN</sequence>
<dbReference type="RefSeq" id="WP_163915382.1">
    <property type="nucleotide sequence ID" value="NZ_JAAGWD010000005.1"/>
</dbReference>
<gene>
    <name evidence="1" type="ORF">GXP69_12355</name>
</gene>
<evidence type="ECO:0008006" key="3">
    <source>
        <dbReference type="Google" id="ProtNLM"/>
    </source>
</evidence>
<dbReference type="AlphaFoldDB" id="A0A6B3LXE7"/>
<evidence type="ECO:0000313" key="2">
    <source>
        <dbReference type="Proteomes" id="UP000474777"/>
    </source>
</evidence>
<proteinExistence type="predicted"/>
<accession>A0A6B3LXE7</accession>